<dbReference type="GeneID" id="115481074"/>
<dbReference type="CTD" id="126321"/>
<evidence type="ECO:0000256" key="3">
    <source>
        <dbReference type="SAM" id="Phobius"/>
    </source>
</evidence>
<feature type="transmembrane region" description="Helical" evidence="3">
    <location>
        <begin position="84"/>
        <end position="101"/>
    </location>
</feature>
<dbReference type="FunFam" id="1.20.1250.20:FF:000905">
    <property type="entry name" value="Major facilitator superfamily domain containing 12"/>
    <property type="match status" value="1"/>
</dbReference>
<keyword evidence="4" id="KW-1185">Reference proteome</keyword>
<feature type="transmembrane region" description="Helical" evidence="3">
    <location>
        <begin position="268"/>
        <end position="292"/>
    </location>
</feature>
<feature type="transmembrane region" description="Helical" evidence="3">
    <location>
        <begin position="304"/>
        <end position="322"/>
    </location>
</feature>
<dbReference type="AlphaFoldDB" id="A0A6P7Z9E2"/>
<keyword evidence="3" id="KW-0472">Membrane</keyword>
<feature type="transmembrane region" description="Helical" evidence="3">
    <location>
        <begin position="28"/>
        <end position="53"/>
    </location>
</feature>
<feature type="transmembrane region" description="Helical" evidence="3">
    <location>
        <begin position="113"/>
        <end position="135"/>
    </location>
</feature>
<dbReference type="CDD" id="cd17491">
    <property type="entry name" value="MFS_MFSD12"/>
    <property type="match status" value="1"/>
</dbReference>
<evidence type="ECO:0000313" key="4">
    <source>
        <dbReference type="Proteomes" id="UP000515156"/>
    </source>
</evidence>
<dbReference type="InParanoid" id="A0A6P7Z9E2"/>
<dbReference type="RefSeq" id="XP_030075942.1">
    <property type="nucleotide sequence ID" value="XM_030220082.1"/>
</dbReference>
<reference evidence="4" key="1">
    <citation type="submission" date="2024-06" db="UniProtKB">
        <authorList>
            <consortium name="RefSeq"/>
        </authorList>
    </citation>
    <scope>NUCLEOTIDE SEQUENCE [LARGE SCALE GENOMIC DNA]</scope>
</reference>
<dbReference type="OrthoDB" id="1730117at2759"/>
<evidence type="ECO:0000313" key="5">
    <source>
        <dbReference type="RefSeq" id="XP_030075942.1"/>
    </source>
</evidence>
<dbReference type="Gene3D" id="1.20.1250.20">
    <property type="entry name" value="MFS general substrate transporter like domains"/>
    <property type="match status" value="2"/>
</dbReference>
<feature type="transmembrane region" description="Helical" evidence="3">
    <location>
        <begin position="156"/>
        <end position="179"/>
    </location>
</feature>
<dbReference type="GO" id="GO:0008643">
    <property type="term" value="P:carbohydrate transport"/>
    <property type="evidence" value="ECO:0007669"/>
    <property type="project" value="InterPro"/>
</dbReference>
<accession>A0A6P7Z9E2</accession>
<dbReference type="GO" id="GO:0005886">
    <property type="term" value="C:plasma membrane"/>
    <property type="evidence" value="ECO:0007669"/>
    <property type="project" value="TreeGrafter"/>
</dbReference>
<dbReference type="Pfam" id="PF13347">
    <property type="entry name" value="MFS_2"/>
    <property type="match status" value="1"/>
</dbReference>
<dbReference type="GO" id="GO:0015293">
    <property type="term" value="F:symporter activity"/>
    <property type="evidence" value="ECO:0007669"/>
    <property type="project" value="InterPro"/>
</dbReference>
<feature type="transmembrane region" description="Helical" evidence="3">
    <location>
        <begin position="358"/>
        <end position="382"/>
    </location>
</feature>
<feature type="transmembrane region" description="Helical" evidence="3">
    <location>
        <begin position="435"/>
        <end position="461"/>
    </location>
</feature>
<gene>
    <name evidence="5" type="primary">MFSD12</name>
</gene>
<dbReference type="PANTHER" id="PTHR11328">
    <property type="entry name" value="MAJOR FACILITATOR SUPERFAMILY DOMAIN-CONTAINING PROTEIN"/>
    <property type="match status" value="1"/>
</dbReference>
<name>A0A6P7Z9E2_9AMPH</name>
<comment type="subcellular location">
    <subcellularLocation>
        <location evidence="1">Membrane</location>
        <topology evidence="1">Multi-pass membrane protein</topology>
    </subcellularLocation>
</comment>
<feature type="transmembrane region" description="Helical" evidence="3">
    <location>
        <begin position="334"/>
        <end position="352"/>
    </location>
</feature>
<keyword evidence="3" id="KW-1133">Transmembrane helix</keyword>
<reference evidence="5" key="2">
    <citation type="submission" date="2025-08" db="UniProtKB">
        <authorList>
            <consortium name="RefSeq"/>
        </authorList>
    </citation>
    <scope>IDENTIFICATION</scope>
</reference>
<evidence type="ECO:0000256" key="1">
    <source>
        <dbReference type="ARBA" id="ARBA00004141"/>
    </source>
</evidence>
<protein>
    <submittedName>
        <fullName evidence="5">Major facilitator superfamily domain-containing protein 12</fullName>
    </submittedName>
</protein>
<dbReference type="KEGG" id="muo:115481074"/>
<dbReference type="InterPro" id="IPR036259">
    <property type="entry name" value="MFS_trans_sf"/>
</dbReference>
<keyword evidence="3" id="KW-0812">Transmembrane</keyword>
<dbReference type="GO" id="GO:0048021">
    <property type="term" value="P:regulation of melanin biosynthetic process"/>
    <property type="evidence" value="ECO:0007669"/>
    <property type="project" value="TreeGrafter"/>
</dbReference>
<dbReference type="GO" id="GO:0043474">
    <property type="term" value="P:pigment metabolic process involved in pigmentation"/>
    <property type="evidence" value="ECO:0007669"/>
    <property type="project" value="TreeGrafter"/>
</dbReference>
<feature type="transmembrane region" description="Helical" evidence="3">
    <location>
        <begin position="199"/>
        <end position="220"/>
    </location>
</feature>
<dbReference type="InterPro" id="IPR039672">
    <property type="entry name" value="MFS_2"/>
</dbReference>
<evidence type="ECO:0000256" key="2">
    <source>
        <dbReference type="ARBA" id="ARBA00008335"/>
    </source>
</evidence>
<dbReference type="PANTHER" id="PTHR11328:SF28">
    <property type="entry name" value="MAJOR FACILITATOR SUPERFAMILY DOMAIN-CONTAINING PROTEIN 12"/>
    <property type="match status" value="1"/>
</dbReference>
<organism evidence="4 5">
    <name type="scientific">Microcaecilia unicolor</name>
    <dbReference type="NCBI Taxonomy" id="1415580"/>
    <lineage>
        <taxon>Eukaryota</taxon>
        <taxon>Metazoa</taxon>
        <taxon>Chordata</taxon>
        <taxon>Craniata</taxon>
        <taxon>Vertebrata</taxon>
        <taxon>Euteleostomi</taxon>
        <taxon>Amphibia</taxon>
        <taxon>Gymnophiona</taxon>
        <taxon>Siphonopidae</taxon>
        <taxon>Microcaecilia</taxon>
    </lineage>
</organism>
<sequence length="494" mass="54478">MEFESLPLRAQISYSIGHFLNDLCASIWFTYFLVYYHAVLGFSSTFAGILLLVGQIADGICTPLVGYESDHTTACSCYSRRKSWHLIGTISVVISFPFIFNSCLGCTEATPEWVGLIYFIPFIVLFQFGWAATQISHLSLIPELVRNEHEKVQLTAFRYAFTVMANITVYAIAWLLLHFKVGSSPTDDENSENLGRSDIPVFRTLALIVVGIGTLFSIAFHIGTKEKKQAYCQLPDAEVHAAALPQDPNPGTVVKPLLLWKHWFQEPAFYQVALLYMSTRLIVNLSQTYIAMYLTSSLQLPKKYIATIPLVMFISGFLSSFFMKPINKLIGRNFTYFLGLVAILAFASWVALDHQMGVAVYGAAVLLGSGSATILVTSLSMTADLIGENTQSAAFVYGAMSFTDKVANGLAVVVIQSLHPCQTQLCCPACVEFYHWTMVIVTGGVAIAAVLILCCIMIWPIRVRFNGVSMITRLCGTSPTLEVSADCQENVVVN</sequence>
<dbReference type="SUPFAM" id="SSF103473">
    <property type="entry name" value="MFS general substrate transporter"/>
    <property type="match status" value="1"/>
</dbReference>
<comment type="similarity">
    <text evidence="2">Belongs to the major facilitator superfamily.</text>
</comment>
<dbReference type="FunCoup" id="A0A6P7Z9E2">
    <property type="interactions" value="419"/>
</dbReference>
<dbReference type="Proteomes" id="UP000515156">
    <property type="component" value="Chromosome 11"/>
</dbReference>
<proteinExistence type="inferred from homology"/>